<sequence>LYESERPERLAERDKEATLGTSATTKGVALPFIAYTRVPGNQPGRFRFLQFQTDDMHIYFSGKVIRKACQNGLDTLVADGIFSMHPCQREKNGQLYTIHGVYNER</sequence>
<organism evidence="1 2">
    <name type="scientific">Heligmosomoides polygyrus</name>
    <name type="common">Parasitic roundworm</name>
    <dbReference type="NCBI Taxonomy" id="6339"/>
    <lineage>
        <taxon>Eukaryota</taxon>
        <taxon>Metazoa</taxon>
        <taxon>Ecdysozoa</taxon>
        <taxon>Nematoda</taxon>
        <taxon>Chromadorea</taxon>
        <taxon>Rhabditida</taxon>
        <taxon>Rhabditina</taxon>
        <taxon>Rhabditomorpha</taxon>
        <taxon>Strongyloidea</taxon>
        <taxon>Heligmosomidae</taxon>
        <taxon>Heligmosomoides</taxon>
    </lineage>
</organism>
<reference evidence="2" key="1">
    <citation type="submission" date="2019-09" db="UniProtKB">
        <authorList>
            <consortium name="WormBaseParasite"/>
        </authorList>
    </citation>
    <scope>IDENTIFICATION</scope>
</reference>
<evidence type="ECO:0000313" key="1">
    <source>
        <dbReference type="Proteomes" id="UP000050761"/>
    </source>
</evidence>
<dbReference type="Proteomes" id="UP000050761">
    <property type="component" value="Unassembled WGS sequence"/>
</dbReference>
<dbReference type="WBParaSite" id="HPBE_0000337801-mRNA-1">
    <property type="protein sequence ID" value="HPBE_0000337801-mRNA-1"/>
    <property type="gene ID" value="HPBE_0000337801"/>
</dbReference>
<evidence type="ECO:0000313" key="2">
    <source>
        <dbReference type="WBParaSite" id="HPBE_0000337801-mRNA-1"/>
    </source>
</evidence>
<proteinExistence type="predicted"/>
<accession>A0A183FB36</accession>
<protein>
    <submittedName>
        <fullName evidence="2">DNA-binding protein</fullName>
    </submittedName>
</protein>
<keyword evidence="1" id="KW-1185">Reference proteome</keyword>
<dbReference type="AlphaFoldDB" id="A0A183FB36"/>
<name>A0A183FB36_HELPZ</name>